<feature type="compositionally biased region" description="Basic and acidic residues" evidence="10">
    <location>
        <begin position="243"/>
        <end position="253"/>
    </location>
</feature>
<organism evidence="12 13">
    <name type="scientific">Austropuccinia psidii MF-1</name>
    <dbReference type="NCBI Taxonomy" id="1389203"/>
    <lineage>
        <taxon>Eukaryota</taxon>
        <taxon>Fungi</taxon>
        <taxon>Dikarya</taxon>
        <taxon>Basidiomycota</taxon>
        <taxon>Pucciniomycotina</taxon>
        <taxon>Pucciniomycetes</taxon>
        <taxon>Pucciniales</taxon>
        <taxon>Sphaerophragmiaceae</taxon>
        <taxon>Austropuccinia</taxon>
    </lineage>
</organism>
<evidence type="ECO:0000256" key="4">
    <source>
        <dbReference type="ARBA" id="ARBA00022833"/>
    </source>
</evidence>
<comment type="similarity">
    <text evidence="9">Belongs to the U1 small nuclear ribonucleoprotein C family.</text>
</comment>
<evidence type="ECO:0000256" key="5">
    <source>
        <dbReference type="ARBA" id="ARBA00022884"/>
    </source>
</evidence>
<dbReference type="GO" id="GO:0000243">
    <property type="term" value="C:commitment complex"/>
    <property type="evidence" value="ECO:0007669"/>
    <property type="project" value="UniProtKB-UniRule"/>
</dbReference>
<keyword evidence="2 9" id="KW-0479">Metal-binding</keyword>
<proteinExistence type="inferred from homology"/>
<protein>
    <recommendedName>
        <fullName evidence="9">U1 small nuclear ribonucleoprotein C</fullName>
        <shortName evidence="9">U1 snRNP C</shortName>
        <shortName evidence="9">U1-C</shortName>
        <shortName evidence="9">U1C</shortName>
    </recommendedName>
</protein>
<keyword evidence="6 9" id="KW-0539">Nucleus</keyword>
<dbReference type="GO" id="GO:0071004">
    <property type="term" value="C:U2-type prespliceosome"/>
    <property type="evidence" value="ECO:0007669"/>
    <property type="project" value="UniProtKB-UniRule"/>
</dbReference>
<feature type="domain" description="Matrin-type" evidence="11">
    <location>
        <begin position="68"/>
        <end position="100"/>
    </location>
</feature>
<feature type="region of interest" description="Disordered" evidence="10">
    <location>
        <begin position="122"/>
        <end position="171"/>
    </location>
</feature>
<evidence type="ECO:0000256" key="8">
    <source>
        <dbReference type="ARBA" id="ARBA00046357"/>
    </source>
</evidence>
<keyword evidence="13" id="KW-1185">Reference proteome</keyword>
<evidence type="ECO:0000313" key="12">
    <source>
        <dbReference type="EMBL" id="MBW0535488.1"/>
    </source>
</evidence>
<dbReference type="SUPFAM" id="SSF57667">
    <property type="entry name" value="beta-beta-alpha zinc fingers"/>
    <property type="match status" value="1"/>
</dbReference>
<dbReference type="GO" id="GO:0000387">
    <property type="term" value="P:spliceosomal snRNP assembly"/>
    <property type="evidence" value="ECO:0007669"/>
    <property type="project" value="UniProtKB-UniRule"/>
</dbReference>
<dbReference type="InterPro" id="IPR036236">
    <property type="entry name" value="Znf_C2H2_sf"/>
</dbReference>
<dbReference type="OrthoDB" id="76567at2759"/>
<dbReference type="InterPro" id="IPR003604">
    <property type="entry name" value="Matrin/U1-like-C_Znf_C2H2"/>
</dbReference>
<accession>A0A9Q3F8F3</accession>
<keyword evidence="4 9" id="KW-0862">Zinc</keyword>
<comment type="subcellular location">
    <subcellularLocation>
        <location evidence="1 9">Nucleus</location>
    </subcellularLocation>
</comment>
<dbReference type="FunFam" id="3.30.160.60:FF:000059">
    <property type="entry name" value="U1 small nuclear ribonucleoprotein C"/>
    <property type="match status" value="1"/>
</dbReference>
<keyword evidence="5 9" id="KW-0694">RNA-binding</keyword>
<dbReference type="GO" id="GO:0030619">
    <property type="term" value="F:U1 snRNA binding"/>
    <property type="evidence" value="ECO:0007669"/>
    <property type="project" value="UniProtKB-UniRule"/>
</dbReference>
<keyword evidence="7 9" id="KW-0687">Ribonucleoprotein</keyword>
<dbReference type="EMBL" id="AVOT02040283">
    <property type="protein sequence ID" value="MBW0535488.1"/>
    <property type="molecule type" value="Genomic_DNA"/>
</dbReference>
<evidence type="ECO:0000256" key="7">
    <source>
        <dbReference type="ARBA" id="ARBA00023274"/>
    </source>
</evidence>
<dbReference type="Gene3D" id="3.30.160.60">
    <property type="entry name" value="Classic Zinc Finger"/>
    <property type="match status" value="1"/>
</dbReference>
<dbReference type="InterPro" id="IPR017340">
    <property type="entry name" value="U1_snRNP-C"/>
</dbReference>
<evidence type="ECO:0000256" key="9">
    <source>
        <dbReference type="HAMAP-Rule" id="MF_03153"/>
    </source>
</evidence>
<comment type="subunit">
    <text evidence="9">U1 snRNP is composed of the 7 core Sm proteins B/B', D1, D2, D3, E, F and G that assemble in a heptameric protein ring on the Sm site of the small nuclear RNA to form the core snRNP, and at least 3 U1 snRNP-specific proteins U1-70K, U1-A and U1-C. U1-C interacts with U1 snRNA and the 5' splice-site region of the pre-mRNA.</text>
</comment>
<dbReference type="GO" id="GO:0005685">
    <property type="term" value="C:U1 snRNP"/>
    <property type="evidence" value="ECO:0007669"/>
    <property type="project" value="UniProtKB-UniRule"/>
</dbReference>
<evidence type="ECO:0000313" key="13">
    <source>
        <dbReference type="Proteomes" id="UP000765509"/>
    </source>
</evidence>
<evidence type="ECO:0000259" key="11">
    <source>
        <dbReference type="PROSITE" id="PS50171"/>
    </source>
</evidence>
<dbReference type="AlphaFoldDB" id="A0A9Q3F8F3"/>
<comment type="caution">
    <text evidence="12">The sequence shown here is derived from an EMBL/GenBank/DDBJ whole genome shotgun (WGS) entry which is preliminary data.</text>
</comment>
<comment type="function">
    <text evidence="9">Component of the spliceosomal U1 snRNP, which is essential for recognition of the pre-mRNA 5' splice-site and the subsequent assembly of the spliceosome. U1-C is directly involved in initial 5' splice-site recognition for both constitutive and regulated alternative splicing. The interaction with the 5' splice-site seems to precede base-pairing between the pre-mRNA and the U1 snRNA. Stimulates commitment or early (E) complex formation by stabilizing the base pairing of the 5' end of the U1 snRNA and the 5' splice-site region.</text>
</comment>
<dbReference type="GO" id="GO:0030627">
    <property type="term" value="F:pre-mRNA 5'-splice site binding"/>
    <property type="evidence" value="ECO:0007669"/>
    <property type="project" value="InterPro"/>
</dbReference>
<dbReference type="PANTHER" id="PTHR31148">
    <property type="entry name" value="U1 SMALL NUCLEAR RIBONUCLEOPROTEIN C"/>
    <property type="match status" value="1"/>
</dbReference>
<dbReference type="PANTHER" id="PTHR31148:SF1">
    <property type="entry name" value="U1 SMALL NUCLEAR RIBONUCLEOPROTEIN C"/>
    <property type="match status" value="1"/>
</dbReference>
<evidence type="ECO:0000256" key="2">
    <source>
        <dbReference type="ARBA" id="ARBA00022723"/>
    </source>
</evidence>
<dbReference type="GO" id="GO:0000395">
    <property type="term" value="P:mRNA 5'-splice site recognition"/>
    <property type="evidence" value="ECO:0007669"/>
    <property type="project" value="UniProtKB-UniRule"/>
</dbReference>
<dbReference type="GO" id="GO:0003729">
    <property type="term" value="F:mRNA binding"/>
    <property type="evidence" value="ECO:0007669"/>
    <property type="project" value="UniProtKB-UniRule"/>
</dbReference>
<feature type="region of interest" description="Disordered" evidence="10">
    <location>
        <begin position="206"/>
        <end position="253"/>
    </location>
</feature>
<name>A0A9Q3F8F3_9BASI</name>
<comment type="subunit">
    <text evidence="8">Component of the U1 snRNP. The U1 snRNP is composed of the U1 snRNA and the 7 core Sm proteins SNRPB, SNRPD1, SNRPD2, SNRPD3, SNRPE, SNRPF and SNRPG that assemble in a heptameric protein ring on the Sm site of the small nuclear RNA to form the core snRNP, and at least 3 U1 snRNP-specific proteins SNRNP70/U1-70K, SNRPA/U1-A and SNRPC/U1-C. SNRPC/U1-C interacts with U1 snRNA and the 5' splice-site region of the pre-mRNA. Interacts (via N-terminus) with TIA1 (via C-terminus); thereby promoting spliceosomal U1 snRNP recruitment to 5' splice sites.</text>
</comment>
<keyword evidence="3 9" id="KW-0863">Zinc-finger</keyword>
<dbReference type="Proteomes" id="UP000765509">
    <property type="component" value="Unassembled WGS sequence"/>
</dbReference>
<dbReference type="InterPro" id="IPR013085">
    <property type="entry name" value="U1-CZ_Znf_C2H2"/>
</dbReference>
<evidence type="ECO:0000256" key="6">
    <source>
        <dbReference type="ARBA" id="ARBA00023242"/>
    </source>
</evidence>
<dbReference type="Pfam" id="PF06220">
    <property type="entry name" value="zf-U1"/>
    <property type="match status" value="1"/>
</dbReference>
<sequence length="253" mass="26832">MQSQRKRQEQVLECCLMRSASGASLGAGLSLELSSLESHLLPSQTADSIQPSHHFFHSNDLSKEMGKYYCDYCDVFLVSESPSVRKAHNSGRNHLTNVRDYYSSLGHDKAQNYIDEITRMFESGGSNSTRGPGPGAPTSGPPNPPMNGTIRPPFQSNGPSGPNLPPFPPAMLALMNGSNGISSLPGSGPPPMRFAGPPIINNITGGMPPPTGMNGFPVSGHPPASGPLAPGNQVPPPLVSRMNPDRARQLDLL</sequence>
<gene>
    <name evidence="12" type="ORF">O181_075203</name>
</gene>
<evidence type="ECO:0000256" key="3">
    <source>
        <dbReference type="ARBA" id="ARBA00022771"/>
    </source>
</evidence>
<dbReference type="GO" id="GO:0008270">
    <property type="term" value="F:zinc ion binding"/>
    <property type="evidence" value="ECO:0007669"/>
    <property type="project" value="UniProtKB-UniRule"/>
</dbReference>
<dbReference type="InterPro" id="IPR000690">
    <property type="entry name" value="Matrin/U1-C_Znf_C2H2"/>
</dbReference>
<reference evidence="12" key="1">
    <citation type="submission" date="2021-03" db="EMBL/GenBank/DDBJ databases">
        <title>Draft genome sequence of rust myrtle Austropuccinia psidii MF-1, a brazilian biotype.</title>
        <authorList>
            <person name="Quecine M.C."/>
            <person name="Pachon D.M.R."/>
            <person name="Bonatelli M.L."/>
            <person name="Correr F.H."/>
            <person name="Franceschini L.M."/>
            <person name="Leite T.F."/>
            <person name="Margarido G.R.A."/>
            <person name="Almeida C.A."/>
            <person name="Ferrarezi J.A."/>
            <person name="Labate C.A."/>
        </authorList>
    </citation>
    <scope>NUCLEOTIDE SEQUENCE</scope>
    <source>
        <strain evidence="12">MF-1</strain>
    </source>
</reference>
<evidence type="ECO:0000256" key="10">
    <source>
        <dbReference type="SAM" id="MobiDB-lite"/>
    </source>
</evidence>
<dbReference type="SMART" id="SM00451">
    <property type="entry name" value="ZnF_U1"/>
    <property type="match status" value="1"/>
</dbReference>
<dbReference type="HAMAP" id="MF_03153">
    <property type="entry name" value="U1_C"/>
    <property type="match status" value="1"/>
</dbReference>
<evidence type="ECO:0000256" key="1">
    <source>
        <dbReference type="ARBA" id="ARBA00004123"/>
    </source>
</evidence>
<dbReference type="PROSITE" id="PS50171">
    <property type="entry name" value="ZF_MATRIN"/>
    <property type="match status" value="1"/>
</dbReference>